<gene>
    <name evidence="7" type="ORF">PHYSODRAFT_334963</name>
</gene>
<evidence type="ECO:0000313" key="7">
    <source>
        <dbReference type="EMBL" id="EGZ13185.1"/>
    </source>
</evidence>
<feature type="region of interest" description="Disordered" evidence="6">
    <location>
        <begin position="60"/>
        <end position="91"/>
    </location>
</feature>
<protein>
    <submittedName>
        <fullName evidence="7">Uncharacterized protein</fullName>
    </submittedName>
</protein>
<feature type="compositionally biased region" description="Basic and acidic residues" evidence="6">
    <location>
        <begin position="20"/>
        <end position="41"/>
    </location>
</feature>
<evidence type="ECO:0000256" key="4">
    <source>
        <dbReference type="ARBA" id="ARBA00022753"/>
    </source>
</evidence>
<dbReference type="AlphaFoldDB" id="G4ZTK7"/>
<evidence type="ECO:0000256" key="6">
    <source>
        <dbReference type="SAM" id="MobiDB-lite"/>
    </source>
</evidence>
<reference evidence="7 8" key="1">
    <citation type="journal article" date="2006" name="Science">
        <title>Phytophthora genome sequences uncover evolutionary origins and mechanisms of pathogenesis.</title>
        <authorList>
            <person name="Tyler B.M."/>
            <person name="Tripathy S."/>
            <person name="Zhang X."/>
            <person name="Dehal P."/>
            <person name="Jiang R.H."/>
            <person name="Aerts A."/>
            <person name="Arredondo F.D."/>
            <person name="Baxter L."/>
            <person name="Bensasson D."/>
            <person name="Beynon J.L."/>
            <person name="Chapman J."/>
            <person name="Damasceno C.M."/>
            <person name="Dorrance A.E."/>
            <person name="Dou D."/>
            <person name="Dickerman A.W."/>
            <person name="Dubchak I.L."/>
            <person name="Garbelotto M."/>
            <person name="Gijzen M."/>
            <person name="Gordon S.G."/>
            <person name="Govers F."/>
            <person name="Grunwald N.J."/>
            <person name="Huang W."/>
            <person name="Ivors K.L."/>
            <person name="Jones R.W."/>
            <person name="Kamoun S."/>
            <person name="Krampis K."/>
            <person name="Lamour K.H."/>
            <person name="Lee M.K."/>
            <person name="McDonald W.H."/>
            <person name="Medina M."/>
            <person name="Meijer H.J."/>
            <person name="Nordberg E.K."/>
            <person name="Maclean D.J."/>
            <person name="Ospina-Giraldo M.D."/>
            <person name="Morris P.F."/>
            <person name="Phuntumart V."/>
            <person name="Putnam N.H."/>
            <person name="Rash S."/>
            <person name="Rose J.K."/>
            <person name="Sakihama Y."/>
            <person name="Salamov A.A."/>
            <person name="Savidor A."/>
            <person name="Scheuring C.F."/>
            <person name="Smith B.M."/>
            <person name="Sobral B.W."/>
            <person name="Terry A."/>
            <person name="Torto-Alalibo T.A."/>
            <person name="Win J."/>
            <person name="Xu Z."/>
            <person name="Zhang H."/>
            <person name="Grigoriev I.V."/>
            <person name="Rokhsar D.S."/>
            <person name="Boore J.L."/>
        </authorList>
    </citation>
    <scope>NUCLEOTIDE SEQUENCE [LARGE SCALE GENOMIC DNA]</scope>
    <source>
        <strain evidence="7 8">P6497</strain>
    </source>
</reference>
<dbReference type="GeneID" id="20646907"/>
<evidence type="ECO:0000256" key="5">
    <source>
        <dbReference type="ARBA" id="ARBA00022927"/>
    </source>
</evidence>
<dbReference type="RefSeq" id="XP_009530614.1">
    <property type="nucleotide sequence ID" value="XM_009532319.1"/>
</dbReference>
<keyword evidence="5" id="KW-0653">Protein transport</keyword>
<organism evidence="7 8">
    <name type="scientific">Phytophthora sojae (strain P6497)</name>
    <name type="common">Soybean stem and root rot agent</name>
    <name type="synonym">Phytophthora megasperma f. sp. glycines</name>
    <dbReference type="NCBI Taxonomy" id="1094619"/>
    <lineage>
        <taxon>Eukaryota</taxon>
        <taxon>Sar</taxon>
        <taxon>Stramenopiles</taxon>
        <taxon>Oomycota</taxon>
        <taxon>Peronosporomycetes</taxon>
        <taxon>Peronosporales</taxon>
        <taxon>Peronosporaceae</taxon>
        <taxon>Phytophthora</taxon>
    </lineage>
</organism>
<feature type="compositionally biased region" description="Basic and acidic residues" evidence="6">
    <location>
        <begin position="1"/>
        <end position="10"/>
    </location>
</feature>
<sequence>MTTAPAEREPPVPTPAAKWRVGERQTPRSRHDLAPRALAAKETHPLALATALSAPSVDAAVAVDPPPSSASSAHGDSLTKRSSSGGASPELVVLQDGDVDPLGVLGAPADAKVAQTEVVRSKAASVDAAIVANNGEARGEAAPRTVKHKWKEHTDRLLAKYADHTFKIKASMLEVNDLENEISFAPKSDYQKADDPAEASVIKKTRARLEQLERGSENNGPNFEQDEKTIEISQSQYVAKVKEMQKRLIASWEQNHKVEALRIAIKCVKLLADTDTAPQLYPCVFVLVSEVLDAFGKLVFGRIHARASEDENGQPLPEPLGEHFMSSDINVQATETCRNWFYKTACIRELLPRMGVGEPMVALYARLYLALTSSELLGTTSPSEQTVVVSSSLFDYFYAFNWFRRNKLEHWLLTHKMEHDEYLALHSPAVEWLVKCAAPGATQDSFDSLLAHYQEYSDSSMVLKHLCECFGAQFYASTPTEMLDLIRTSSPSLVSKCHLYSLVAVQLSNVLVIADNERGGKLQFLNDSWSSITSQENITQYMECAAAYMKLIVAHFSHREALILLKDVVRHLNAATPEELTAKTYNLLGALIENVVFGAKQHYEFFSKLIPSTPFLALMGMFKRESSVDVAKKVLRAFVGGSMKKSSNRTASERAEANRDISAFIARLGYVNETANASERAQDEEQEALLMLYTDCRRSFYKLEPVKELLSTMVLRLAMHVHKRTGGTGGGVASVVGGKKRTQARRNFIQSCLAFAHITIPSIEAPLEKLQLLVSAANVALVTSCIPQMDALVKAAIVLLAELEPSAIESVRRFDEGSDAIASLTPMRGVALGLFGAVSINNTNTVIDHIVQAIAQLMSVLVYAPSLNDEDPFYFVSALRKAVLERLAWVTPSSSSVAHRLEAGVARLRVLLMLVQLFGLWGQRALPGRLVGVDSNDVLYGGDDTFYNEVQARFSSTVEEVAREIEALGAEVEGNNAESGAVVERIEAAQVELMLDFVNLVVPVLEYDESRPEGVLAEADSAKAEEAGTGRSGSRRRKKPRSGAALVRKCMAYSHEKAQSLKQAKPRETSTSQLQITTWVCRYFDSTRAYVAEFMSGMPKRAAGVRLDASSQQAVQALADALNSLAL</sequence>
<feature type="region of interest" description="Disordered" evidence="6">
    <location>
        <begin position="1"/>
        <end position="41"/>
    </location>
</feature>
<feature type="region of interest" description="Disordered" evidence="6">
    <location>
        <begin position="1015"/>
        <end position="1043"/>
    </location>
</feature>
<comment type="subcellular location">
    <subcellularLocation>
        <location evidence="1">Endosome</location>
    </subcellularLocation>
</comment>
<dbReference type="OMA" id="RVEVCKN"/>
<evidence type="ECO:0000256" key="1">
    <source>
        <dbReference type="ARBA" id="ARBA00004177"/>
    </source>
</evidence>
<dbReference type="Proteomes" id="UP000002640">
    <property type="component" value="Unassembled WGS sequence"/>
</dbReference>
<feature type="compositionally biased region" description="Low complexity" evidence="6">
    <location>
        <begin position="60"/>
        <end position="73"/>
    </location>
</feature>
<dbReference type="PANTHER" id="PTHR13673:SF0">
    <property type="entry name" value="VPS35 ENDOSOMAL PROTEIN-SORTING FACTOR-LIKE"/>
    <property type="match status" value="1"/>
</dbReference>
<dbReference type="STRING" id="1094619.G4ZTK7"/>
<proteinExistence type="inferred from homology"/>
<dbReference type="KEGG" id="psoj:PHYSODRAFT_334963"/>
<dbReference type="GO" id="GO:0015031">
    <property type="term" value="P:protein transport"/>
    <property type="evidence" value="ECO:0007669"/>
    <property type="project" value="UniProtKB-KW"/>
</dbReference>
<keyword evidence="4" id="KW-0967">Endosome</keyword>
<evidence type="ECO:0000256" key="2">
    <source>
        <dbReference type="ARBA" id="ARBA00010704"/>
    </source>
</evidence>
<keyword evidence="8" id="KW-1185">Reference proteome</keyword>
<evidence type="ECO:0000313" key="8">
    <source>
        <dbReference type="Proteomes" id="UP000002640"/>
    </source>
</evidence>
<dbReference type="SMR" id="G4ZTK7"/>
<evidence type="ECO:0000256" key="3">
    <source>
        <dbReference type="ARBA" id="ARBA00022448"/>
    </source>
</evidence>
<dbReference type="PANTHER" id="PTHR13673">
    <property type="entry name" value="ESOPHAGEAL CANCER ASSOCIATED PROTEIN"/>
    <property type="match status" value="1"/>
</dbReference>
<dbReference type="InParanoid" id="G4ZTK7"/>
<keyword evidence="3" id="KW-0813">Transport</keyword>
<accession>G4ZTK7</accession>
<dbReference type="GO" id="GO:0032456">
    <property type="term" value="P:endocytic recycling"/>
    <property type="evidence" value="ECO:0007669"/>
    <property type="project" value="InterPro"/>
</dbReference>
<dbReference type="EMBL" id="JH159156">
    <property type="protein sequence ID" value="EGZ13185.1"/>
    <property type="molecule type" value="Genomic_DNA"/>
</dbReference>
<name>G4ZTK7_PHYSP</name>
<dbReference type="GO" id="GO:0005768">
    <property type="term" value="C:endosome"/>
    <property type="evidence" value="ECO:0007669"/>
    <property type="project" value="UniProtKB-SubCell"/>
</dbReference>
<dbReference type="InterPro" id="IPR029705">
    <property type="entry name" value="VPS35L"/>
</dbReference>
<comment type="similarity">
    <text evidence="2">Belongs to the VPS35L family.</text>
</comment>